<reference evidence="2" key="1">
    <citation type="submission" date="2017-10" db="EMBL/GenBank/DDBJ databases">
        <authorList>
            <person name="Toshchakov S.V."/>
            <person name="Goeva M.A."/>
        </authorList>
    </citation>
    <scope>NUCLEOTIDE SEQUENCE [LARGE SCALE GENOMIC DNA]</scope>
    <source>
        <strain evidence="2">JR1/69-1-13</strain>
    </source>
</reference>
<comment type="caution">
    <text evidence="1">The sequence shown here is derived from an EMBL/GenBank/DDBJ whole genome shotgun (WGS) entry which is preliminary data.</text>
</comment>
<evidence type="ECO:0008006" key="3">
    <source>
        <dbReference type="Google" id="ProtNLM"/>
    </source>
</evidence>
<name>A0A2U1UXU3_9PROT</name>
<dbReference type="InterPro" id="IPR052354">
    <property type="entry name" value="Cell_Wall_Dynamics_Protein"/>
</dbReference>
<gene>
    <name evidence="1" type="ORF">CR165_23175</name>
</gene>
<dbReference type="PANTHER" id="PTHR34408">
    <property type="entry name" value="FAMILY PROTEIN, PUTATIVE-RELATED"/>
    <property type="match status" value="1"/>
</dbReference>
<dbReference type="AlphaFoldDB" id="A0A2U1UXU3"/>
<dbReference type="Gene3D" id="1.10.530.10">
    <property type="match status" value="1"/>
</dbReference>
<dbReference type="Proteomes" id="UP000245048">
    <property type="component" value="Unassembled WGS sequence"/>
</dbReference>
<organism evidence="1 2">
    <name type="scientific">Teichococcus aestuarii</name>
    <dbReference type="NCBI Taxonomy" id="568898"/>
    <lineage>
        <taxon>Bacteria</taxon>
        <taxon>Pseudomonadati</taxon>
        <taxon>Pseudomonadota</taxon>
        <taxon>Alphaproteobacteria</taxon>
        <taxon>Acetobacterales</taxon>
        <taxon>Roseomonadaceae</taxon>
        <taxon>Roseomonas</taxon>
    </lineage>
</organism>
<keyword evidence="2" id="KW-1185">Reference proteome</keyword>
<sequence length="273" mass="29096">MLSAAQFQQLFPEAPEAHRSAFLASATALFHQAGLHARPARCHFFLAQLGHESEGLRRVEENLSYSAARLMQVWPARFPTLAAATPCARNPEALAERVYGGRMGNDRPGDGYRYRGRGYLQLTGRDAYRAVGALAGLPLEAQPELAASPQHALAVACGVWVWKALNPYCDAGDFTGLSRRINGGLVGLQDRFAWLARAQACLPWPGLEQVRAVQRLLRARGLYDGSIDGILGRRSLAGLAVLRAEAGLPPGGLDGAVLALLPAGDGAAPARAA</sequence>
<dbReference type="PANTHER" id="PTHR34408:SF1">
    <property type="entry name" value="GLYCOSYL HYDROLASE FAMILY 19 DOMAIN-CONTAINING PROTEIN HI_1415"/>
    <property type="match status" value="1"/>
</dbReference>
<evidence type="ECO:0000313" key="1">
    <source>
        <dbReference type="EMBL" id="PWC26450.1"/>
    </source>
</evidence>
<dbReference type="InterPro" id="IPR036365">
    <property type="entry name" value="PGBD-like_sf"/>
</dbReference>
<dbReference type="RefSeq" id="WP_109519286.1">
    <property type="nucleotide sequence ID" value="NZ_PDOA01000039.1"/>
</dbReference>
<accession>A0A2U1UXU3</accession>
<dbReference type="OrthoDB" id="3809801at2"/>
<dbReference type="InterPro" id="IPR023346">
    <property type="entry name" value="Lysozyme-like_dom_sf"/>
</dbReference>
<dbReference type="SUPFAM" id="SSF53955">
    <property type="entry name" value="Lysozyme-like"/>
    <property type="match status" value="1"/>
</dbReference>
<protein>
    <recommendedName>
        <fullName evidence="3">Glycoside hydrolase family 19</fullName>
    </recommendedName>
</protein>
<proteinExistence type="predicted"/>
<dbReference type="SUPFAM" id="SSF47090">
    <property type="entry name" value="PGBD-like"/>
    <property type="match status" value="1"/>
</dbReference>
<evidence type="ECO:0000313" key="2">
    <source>
        <dbReference type="Proteomes" id="UP000245048"/>
    </source>
</evidence>
<dbReference type="EMBL" id="PDOA01000039">
    <property type="protein sequence ID" value="PWC26450.1"/>
    <property type="molecule type" value="Genomic_DNA"/>
</dbReference>